<evidence type="ECO:0000256" key="3">
    <source>
        <dbReference type="ARBA" id="ARBA00022553"/>
    </source>
</evidence>
<dbReference type="InterPro" id="IPR003594">
    <property type="entry name" value="HATPase_dom"/>
</dbReference>
<proteinExistence type="predicted"/>
<organism evidence="9 10">
    <name type="scientific">Amycolatopsis tucumanensis</name>
    <dbReference type="NCBI Taxonomy" id="401106"/>
    <lineage>
        <taxon>Bacteria</taxon>
        <taxon>Bacillati</taxon>
        <taxon>Actinomycetota</taxon>
        <taxon>Actinomycetes</taxon>
        <taxon>Pseudonocardiales</taxon>
        <taxon>Pseudonocardiaceae</taxon>
        <taxon>Amycolatopsis</taxon>
    </lineage>
</organism>
<dbReference type="InterPro" id="IPR050428">
    <property type="entry name" value="TCS_sensor_his_kinase"/>
</dbReference>
<evidence type="ECO:0000256" key="4">
    <source>
        <dbReference type="ARBA" id="ARBA00022679"/>
    </source>
</evidence>
<feature type="compositionally biased region" description="Low complexity" evidence="6">
    <location>
        <begin position="938"/>
        <end position="977"/>
    </location>
</feature>
<keyword evidence="7" id="KW-0812">Transmembrane</keyword>
<evidence type="ECO:0000313" key="9">
    <source>
        <dbReference type="EMBL" id="GAA3818740.1"/>
    </source>
</evidence>
<dbReference type="PANTHER" id="PTHR45436:SF5">
    <property type="entry name" value="SENSOR HISTIDINE KINASE TRCS"/>
    <property type="match status" value="1"/>
</dbReference>
<keyword evidence="3" id="KW-0597">Phosphoprotein</keyword>
<dbReference type="InterPro" id="IPR013587">
    <property type="entry name" value="Nitrate/nitrite_sensing"/>
</dbReference>
<feature type="compositionally biased region" description="Polar residues" evidence="6">
    <location>
        <begin position="1092"/>
        <end position="1102"/>
    </location>
</feature>
<keyword evidence="4" id="KW-0808">Transferase</keyword>
<feature type="compositionally biased region" description="Low complexity" evidence="6">
    <location>
        <begin position="1350"/>
        <end position="1376"/>
    </location>
</feature>
<sequence length="1476" mass="153739">MTVAGQGQVPVGQLLGQQPKEPSKWATLTRWRDWRLSAKLAAVSLVPIVVALVLGGITIGNQVERSGNYERMNRLVELNGTVRTLVDALQQERTETAALLTQGTVGSSPQLDAARRLVDEATGPVSSATGHAADADDGVRAPGEAAQAAVGRLPEVRRQVAEGRLDAVQALAAYSEMTESLIGLDTALVAGIGDDAIGGTPSALHDVLVVKEEASTAQSLLGYGIARGNLTPSQLNDLRTAELRLTDRLADFRAAASSAQEAQFDRSVMGQDFNTRSRLVNGVLAAEGASVPSALRGISAQQWTAVSASVIAALNTVSDSLGDELTTTSADLADSAGTDAGLLAVLLFLALVVTAAVVILITRQLLQSLRMLRAGALDVADRQLPAAVQNIQEGREQSTDVQPLSVGTTDEIGEVAKAFDAVHSQALRLAVEQANMRTGYSSVFVNLSRRSQSLVQRQLQLIERLERDEEDADQLATLFQLDHLATRMRRNNENLMVLSGAEPGRRSGQPVTTSDVLRAAVSEIEQYQRVVVQTPPEARIVGFAASDLMRLVAELLDNATAFSAPETQVTVTTRAADHGGLVIDIIDQGIGMNEAEVAEANARLTEAGTVDLATSRRMGLFVVGRLAGRHDIGVVLHGGKDIVGVRATVTVPADLVMDLPAPAPARPDPSTALPRRRTVNGAGRPEALANFGQTPGDGASSPSWTQNGHSGVLPPRPPSDLEISGTALFTPIPAEGEEPAAPPAPAPAPAAEAPAEPEPEPAPGELPSGKALFTANSSPLSEWWSSAANEPKPATPPPSRRETTPIFDETLSAWFRSDDPPAASSKTAESTSDKAGASGDKAASGWDFAVDENWRAVQAASQVEPKTFTDAGLPKRRRGEQLLPGSAAAETPAPNPQREIPVRDPADVRGRLSSFQRGVNRARHAKRDQPEGAGVPESAASAQSTAPTTGSEASSGAEASPGGLPRRQPRPGAAAPDAAKDPRPGAAAPDSAAERKPRPSAEAPQLDSGLPQRRPKPGAADSAQPAAATPETGLPRREPKAAEPTDAGLPQRESKAAGSTEAGLPRRESKAAGPTDAGLPQREPKAAGGSATEGTKPSQPETADNGLPRRQPKAAEPQSAGDSPQREPKPAGSTEAGLPQREPKAAGSTEAGLPQREPKAAGATDSGLPRRQPKEASQASETERAQSKEPAAQAESQPKTAEGTEPGLPQRQPKDAGSRSEAQPASGLPQRQPKPSDSGLPQRQPKDEAPSRGEAQPGSGLPQRQPKPAETGLPQRQPASAQAETGTGLPQRQPKSADTGLPQRQPRTDSGTGLFQSEGTGLFQRPGGTGESTGLFQRPGSAPDTPAEPQPQSQQPHSRQPQGQQAQGQQAQSGDAVAGGDGAWSFASDESWAAVQTVSSSPPSNFTAAGLPKRRRGEQLLPGSALAPGAPAPAPRTRRDPQDVRGRLSSFQQGVQRGRHRTAQSADPDQGTMEGE</sequence>
<evidence type="ECO:0000256" key="1">
    <source>
        <dbReference type="ARBA" id="ARBA00000085"/>
    </source>
</evidence>
<feature type="compositionally biased region" description="Polar residues" evidence="6">
    <location>
        <begin position="1308"/>
        <end position="1319"/>
    </location>
</feature>
<reference evidence="10" key="1">
    <citation type="journal article" date="2019" name="Int. J. Syst. Evol. Microbiol.">
        <title>The Global Catalogue of Microorganisms (GCM) 10K type strain sequencing project: providing services to taxonomists for standard genome sequencing and annotation.</title>
        <authorList>
            <consortium name="The Broad Institute Genomics Platform"/>
            <consortium name="The Broad Institute Genome Sequencing Center for Infectious Disease"/>
            <person name="Wu L."/>
            <person name="Ma J."/>
        </authorList>
    </citation>
    <scope>NUCLEOTIDE SEQUENCE [LARGE SCALE GENOMIC DNA]</scope>
    <source>
        <strain evidence="10">JCM 17017</strain>
    </source>
</reference>
<feature type="region of interest" description="Disordered" evidence="6">
    <location>
        <begin position="658"/>
        <end position="843"/>
    </location>
</feature>
<keyword evidence="7" id="KW-1133">Transmembrane helix</keyword>
<name>A0ABP7IHL8_9PSEU</name>
<evidence type="ECO:0000259" key="8">
    <source>
        <dbReference type="SMART" id="SM00387"/>
    </source>
</evidence>
<dbReference type="Proteomes" id="UP001501624">
    <property type="component" value="Unassembled WGS sequence"/>
</dbReference>
<feature type="transmembrane region" description="Helical" evidence="7">
    <location>
        <begin position="340"/>
        <end position="361"/>
    </location>
</feature>
<evidence type="ECO:0000256" key="5">
    <source>
        <dbReference type="ARBA" id="ARBA00022777"/>
    </source>
</evidence>
<gene>
    <name evidence="9" type="ORF">GCM10022380_41830</name>
</gene>
<dbReference type="InterPro" id="IPR036890">
    <property type="entry name" value="HATPase_C_sf"/>
</dbReference>
<feature type="compositionally biased region" description="Low complexity" evidence="6">
    <location>
        <begin position="1019"/>
        <end position="1028"/>
    </location>
</feature>
<dbReference type="EC" id="2.7.13.3" evidence="2"/>
<protein>
    <recommendedName>
        <fullName evidence="2">histidine kinase</fullName>
        <ecNumber evidence="2">2.7.13.3</ecNumber>
    </recommendedName>
</protein>
<dbReference type="Pfam" id="PF02518">
    <property type="entry name" value="HATPase_c"/>
    <property type="match status" value="1"/>
</dbReference>
<dbReference type="Gene3D" id="6.10.340.10">
    <property type="match status" value="1"/>
</dbReference>
<dbReference type="EMBL" id="BAABCM010000005">
    <property type="protein sequence ID" value="GAA3818740.1"/>
    <property type="molecule type" value="Genomic_DNA"/>
</dbReference>
<evidence type="ECO:0000256" key="2">
    <source>
        <dbReference type="ARBA" id="ARBA00012438"/>
    </source>
</evidence>
<feature type="compositionally biased region" description="Basic and acidic residues" evidence="6">
    <location>
        <begin position="1034"/>
        <end position="1043"/>
    </location>
</feature>
<feature type="compositionally biased region" description="Polar residues" evidence="6">
    <location>
        <begin position="1277"/>
        <end position="1296"/>
    </location>
</feature>
<comment type="caution">
    <text evidence="9">The sequence shown here is derived from an EMBL/GenBank/DDBJ whole genome shotgun (WGS) entry which is preliminary data.</text>
</comment>
<feature type="compositionally biased region" description="Polar residues" evidence="6">
    <location>
        <begin position="700"/>
        <end position="709"/>
    </location>
</feature>
<dbReference type="Gene3D" id="3.30.565.10">
    <property type="entry name" value="Histidine kinase-like ATPase, C-terminal domain"/>
    <property type="match status" value="1"/>
</dbReference>
<keyword evidence="10" id="KW-1185">Reference proteome</keyword>
<evidence type="ECO:0000256" key="7">
    <source>
        <dbReference type="SAM" id="Phobius"/>
    </source>
</evidence>
<keyword evidence="5" id="KW-0418">Kinase</keyword>
<feature type="compositionally biased region" description="Basic and acidic residues" evidence="6">
    <location>
        <begin position="1437"/>
        <end position="1446"/>
    </location>
</feature>
<feature type="compositionally biased region" description="Basic and acidic residues" evidence="6">
    <location>
        <begin position="900"/>
        <end position="910"/>
    </location>
</feature>
<feature type="compositionally biased region" description="Polar residues" evidence="6">
    <location>
        <begin position="774"/>
        <end position="788"/>
    </location>
</feature>
<feature type="region of interest" description="Disordered" evidence="6">
    <location>
        <begin position="859"/>
        <end position="1476"/>
    </location>
</feature>
<feature type="compositionally biased region" description="Polar residues" evidence="6">
    <location>
        <begin position="1394"/>
        <end position="1407"/>
    </location>
</feature>
<keyword evidence="7" id="KW-0472">Membrane</keyword>
<evidence type="ECO:0000313" key="10">
    <source>
        <dbReference type="Proteomes" id="UP001501624"/>
    </source>
</evidence>
<dbReference type="Pfam" id="PF08376">
    <property type="entry name" value="NIT"/>
    <property type="match status" value="1"/>
</dbReference>
<feature type="compositionally biased region" description="Low complexity" evidence="6">
    <location>
        <begin position="833"/>
        <end position="843"/>
    </location>
</feature>
<dbReference type="SUPFAM" id="SSF55874">
    <property type="entry name" value="ATPase domain of HSP90 chaperone/DNA topoisomerase II/histidine kinase"/>
    <property type="match status" value="1"/>
</dbReference>
<feature type="transmembrane region" description="Helical" evidence="7">
    <location>
        <begin position="40"/>
        <end position="59"/>
    </location>
</feature>
<feature type="domain" description="Histidine kinase/HSP90-like ATPase" evidence="8">
    <location>
        <begin position="543"/>
        <end position="655"/>
    </location>
</feature>
<comment type="catalytic activity">
    <reaction evidence="1">
        <text>ATP + protein L-histidine = ADP + protein N-phospho-L-histidine.</text>
        <dbReference type="EC" id="2.7.13.3"/>
    </reaction>
</comment>
<dbReference type="SMART" id="SM00387">
    <property type="entry name" value="HATPase_c"/>
    <property type="match status" value="1"/>
</dbReference>
<evidence type="ECO:0000256" key="6">
    <source>
        <dbReference type="SAM" id="MobiDB-lite"/>
    </source>
</evidence>
<dbReference type="PANTHER" id="PTHR45436">
    <property type="entry name" value="SENSOR HISTIDINE KINASE YKOH"/>
    <property type="match status" value="1"/>
</dbReference>
<accession>A0ABP7IHL8</accession>
<feature type="compositionally biased region" description="Low complexity" evidence="6">
    <location>
        <begin position="1420"/>
        <end position="1429"/>
    </location>
</feature>